<evidence type="ECO:0008006" key="4">
    <source>
        <dbReference type="Google" id="ProtNLM"/>
    </source>
</evidence>
<accession>A0ABT2PUU9</accession>
<organism evidence="2 3">
    <name type="scientific">Paracholeplasma vituli</name>
    <dbReference type="NCBI Taxonomy" id="69473"/>
    <lineage>
        <taxon>Bacteria</taxon>
        <taxon>Bacillati</taxon>
        <taxon>Mycoplasmatota</taxon>
        <taxon>Mollicutes</taxon>
        <taxon>Acholeplasmatales</taxon>
        <taxon>Acholeplasmataceae</taxon>
        <taxon>Paracholeplasma</taxon>
    </lineage>
</organism>
<name>A0ABT2PUU9_9MOLU</name>
<reference evidence="3" key="1">
    <citation type="submission" date="2023-07" db="EMBL/GenBank/DDBJ databases">
        <title>Novel Mycoplasma species identified in domestic and wild animals.</title>
        <authorList>
            <person name="Volokhov D.V."/>
            <person name="Furtak V.A."/>
            <person name="Zagorodnyaya T.A."/>
        </authorList>
    </citation>
    <scope>NUCLEOTIDE SEQUENCE [LARGE SCALE GENOMIC DNA]</scope>
    <source>
        <strain evidence="3">92-19</strain>
    </source>
</reference>
<protein>
    <recommendedName>
        <fullName evidence="4">DUF4760 domain-containing protein</fullName>
    </recommendedName>
</protein>
<dbReference type="Proteomes" id="UP001209076">
    <property type="component" value="Unassembled WGS sequence"/>
</dbReference>
<keyword evidence="1" id="KW-0812">Transmembrane</keyword>
<feature type="transmembrane region" description="Helical" evidence="1">
    <location>
        <begin position="6"/>
        <end position="28"/>
    </location>
</feature>
<evidence type="ECO:0000256" key="1">
    <source>
        <dbReference type="SAM" id="Phobius"/>
    </source>
</evidence>
<evidence type="ECO:0000313" key="3">
    <source>
        <dbReference type="Proteomes" id="UP001209076"/>
    </source>
</evidence>
<gene>
    <name evidence="2" type="ORF">N7603_03570</name>
</gene>
<proteinExistence type="predicted"/>
<sequence length="139" mass="16437">MNTPTEWISALAALLSVFTALVSFFSFIRFSKSHNEIEIMKILLEQRNNYFDVVKDKSIDKKSNIYNAAVENFLNAFEYAVRFYDLKKINQKWFILTFKDDIKLYLTENIDVKKIFEDNKTDFKALNKFLNTVILNPNK</sequence>
<comment type="caution">
    <text evidence="2">The sequence shown here is derived from an EMBL/GenBank/DDBJ whole genome shotgun (WGS) entry which is preliminary data.</text>
</comment>
<evidence type="ECO:0000313" key="2">
    <source>
        <dbReference type="EMBL" id="MCU0104729.1"/>
    </source>
</evidence>
<keyword evidence="3" id="KW-1185">Reference proteome</keyword>
<dbReference type="EMBL" id="JAOEGN010000005">
    <property type="protein sequence ID" value="MCU0104729.1"/>
    <property type="molecule type" value="Genomic_DNA"/>
</dbReference>
<keyword evidence="1" id="KW-1133">Transmembrane helix</keyword>
<dbReference type="RefSeq" id="WP_262095979.1">
    <property type="nucleotide sequence ID" value="NZ_JAOEGN010000005.1"/>
</dbReference>
<keyword evidence="1" id="KW-0472">Membrane</keyword>